<evidence type="ECO:0000313" key="1">
    <source>
        <dbReference type="EMBL" id="KAL2718495.1"/>
    </source>
</evidence>
<reference evidence="1 2" key="1">
    <citation type="journal article" date="2024" name="Ann. Entomol. Soc. Am.">
        <title>Genomic analyses of the southern and eastern yellowjacket wasps (Hymenoptera: Vespidae) reveal evolutionary signatures of social life.</title>
        <authorList>
            <person name="Catto M.A."/>
            <person name="Caine P.B."/>
            <person name="Orr S.E."/>
            <person name="Hunt B.G."/>
            <person name="Goodisman M.A.D."/>
        </authorList>
    </citation>
    <scope>NUCLEOTIDE SEQUENCE [LARGE SCALE GENOMIC DNA]</scope>
    <source>
        <strain evidence="1">233</strain>
        <tissue evidence="1">Head and thorax</tissue>
    </source>
</reference>
<comment type="caution">
    <text evidence="1">The sequence shown here is derived from an EMBL/GenBank/DDBJ whole genome shotgun (WGS) entry which is preliminary data.</text>
</comment>
<evidence type="ECO:0000313" key="2">
    <source>
        <dbReference type="Proteomes" id="UP001607302"/>
    </source>
</evidence>
<sequence>MSRYYIDAELTSMIGTNQDDVYESEVEGGSISKNCTPSFEETILSLDNKFTEALMRLLDRICDLGCDNNNEKLLNVLCRLDFNLFYTKILVQREKEKTVTQQDVSG</sequence>
<dbReference type="AlphaFoldDB" id="A0ABD2AF87"/>
<name>A0ABD2AF87_VESSQ</name>
<gene>
    <name evidence="1" type="ORF">V1478_012371</name>
</gene>
<dbReference type="EMBL" id="JAUDFV010000152">
    <property type="protein sequence ID" value="KAL2718495.1"/>
    <property type="molecule type" value="Genomic_DNA"/>
</dbReference>
<dbReference type="Proteomes" id="UP001607302">
    <property type="component" value="Unassembled WGS sequence"/>
</dbReference>
<keyword evidence="2" id="KW-1185">Reference proteome</keyword>
<accession>A0ABD2AF87</accession>
<proteinExistence type="predicted"/>
<organism evidence="1 2">
    <name type="scientific">Vespula squamosa</name>
    <name type="common">Southern yellow jacket</name>
    <name type="synonym">Wasp</name>
    <dbReference type="NCBI Taxonomy" id="30214"/>
    <lineage>
        <taxon>Eukaryota</taxon>
        <taxon>Metazoa</taxon>
        <taxon>Ecdysozoa</taxon>
        <taxon>Arthropoda</taxon>
        <taxon>Hexapoda</taxon>
        <taxon>Insecta</taxon>
        <taxon>Pterygota</taxon>
        <taxon>Neoptera</taxon>
        <taxon>Endopterygota</taxon>
        <taxon>Hymenoptera</taxon>
        <taxon>Apocrita</taxon>
        <taxon>Aculeata</taxon>
        <taxon>Vespoidea</taxon>
        <taxon>Vespidae</taxon>
        <taxon>Vespinae</taxon>
        <taxon>Vespula</taxon>
    </lineage>
</organism>
<protein>
    <submittedName>
        <fullName evidence="1">Gamma-tubulin complex component 2-like isoform X1</fullName>
    </submittedName>
</protein>